<feature type="coiled-coil region" evidence="1">
    <location>
        <begin position="545"/>
        <end position="589"/>
    </location>
</feature>
<name>A0AAW1IV06_POPJA</name>
<comment type="caution">
    <text evidence="3">The sequence shown here is derived from an EMBL/GenBank/DDBJ whole genome shotgun (WGS) entry which is preliminary data.</text>
</comment>
<dbReference type="EMBL" id="JASPKY010000530">
    <property type="protein sequence ID" value="KAK9693807.1"/>
    <property type="molecule type" value="Genomic_DNA"/>
</dbReference>
<feature type="compositionally biased region" description="Acidic residues" evidence="2">
    <location>
        <begin position="464"/>
        <end position="476"/>
    </location>
</feature>
<feature type="compositionally biased region" description="Basic residues" evidence="2">
    <location>
        <begin position="445"/>
        <end position="454"/>
    </location>
</feature>
<proteinExistence type="predicted"/>
<evidence type="ECO:0000256" key="2">
    <source>
        <dbReference type="SAM" id="MobiDB-lite"/>
    </source>
</evidence>
<dbReference type="AlphaFoldDB" id="A0AAW1IV06"/>
<accession>A0AAW1IV06</accession>
<protein>
    <submittedName>
        <fullName evidence="3">Uncharacterized protein</fullName>
    </submittedName>
</protein>
<evidence type="ECO:0000313" key="3">
    <source>
        <dbReference type="EMBL" id="KAK9693807.1"/>
    </source>
</evidence>
<gene>
    <name evidence="3" type="ORF">QE152_g33944</name>
</gene>
<dbReference type="Proteomes" id="UP001458880">
    <property type="component" value="Unassembled WGS sequence"/>
</dbReference>
<reference evidence="3 4" key="1">
    <citation type="journal article" date="2024" name="BMC Genomics">
        <title>De novo assembly and annotation of Popillia japonica's genome with initial clues to its potential as an invasive pest.</title>
        <authorList>
            <person name="Cucini C."/>
            <person name="Boschi S."/>
            <person name="Funari R."/>
            <person name="Cardaioli E."/>
            <person name="Iannotti N."/>
            <person name="Marturano G."/>
            <person name="Paoli F."/>
            <person name="Bruttini M."/>
            <person name="Carapelli A."/>
            <person name="Frati F."/>
            <person name="Nardi F."/>
        </authorList>
    </citation>
    <scope>NUCLEOTIDE SEQUENCE [LARGE SCALE GENOMIC DNA]</scope>
    <source>
        <strain evidence="3">DMR45628</strain>
    </source>
</reference>
<sequence length="669" mass="78052">MPFNVMIQLCRITRASKLFQRNFYLPLLKPISPKDALRRHIITGKNLLGNRIEHYIPVLEEFKERQTRRRYLKQVKGRRIKKRQRKKASMRYVMPFFDEEMEGHQQLQNILARKSKGRGQCYTYFVVDKNCTLVISHQMERAIRDKQIIDVIMAQRSEKIVVKLADESKVTLPLVQYDGNAPFYRGEGWTRKHTEEYHHHGKETMSLAKLFEAKESGVEEWELEMMRLANKRKRKMKGEGSADWKLMMQAAAENMDWDKFEEEAKTIVEEIKEPVEDEKIAMEVDDMEKTKNVNEKLQNAGPEVLAKLPQMPEIPELVKLMPEGNFTEMANVSGMQIQLESSGVERFVAGQMVKSEEGDIFMPGQTLPKEDGTFEYTPGFTIVMDNEVTLLPGLVMGDTPEKPMFLPGESTITENGELQFVETEEDRDPNYQPPPPEPEPEQPKPKKVIRKVIVKKPEAPPESSSEEVSEEEEEELDVPKPVLPKKPPQKFVYERPKRIKQESQGIKRRERRKSMKLIKSAAQQALPSADNEPAKQYVPKKVFDMTSVQLEKDILEQEKERVKNLTAKKDGEERNINTKRREIRILAKKIVESLPRPKYEPLEPVKKSEKLLDLEASIKKGTFFTTDHKKFMVNKSLRRRKYDWKEPFEFQNVFDTVGINRYKLWKCVV</sequence>
<organism evidence="3 4">
    <name type="scientific">Popillia japonica</name>
    <name type="common">Japanese beetle</name>
    <dbReference type="NCBI Taxonomy" id="7064"/>
    <lineage>
        <taxon>Eukaryota</taxon>
        <taxon>Metazoa</taxon>
        <taxon>Ecdysozoa</taxon>
        <taxon>Arthropoda</taxon>
        <taxon>Hexapoda</taxon>
        <taxon>Insecta</taxon>
        <taxon>Pterygota</taxon>
        <taxon>Neoptera</taxon>
        <taxon>Endopterygota</taxon>
        <taxon>Coleoptera</taxon>
        <taxon>Polyphaga</taxon>
        <taxon>Scarabaeiformia</taxon>
        <taxon>Scarabaeidae</taxon>
        <taxon>Rutelinae</taxon>
        <taxon>Popillia</taxon>
    </lineage>
</organism>
<keyword evidence="1" id="KW-0175">Coiled coil</keyword>
<keyword evidence="4" id="KW-1185">Reference proteome</keyword>
<evidence type="ECO:0000256" key="1">
    <source>
        <dbReference type="SAM" id="Coils"/>
    </source>
</evidence>
<feature type="region of interest" description="Disordered" evidence="2">
    <location>
        <begin position="422"/>
        <end position="488"/>
    </location>
</feature>
<evidence type="ECO:0000313" key="4">
    <source>
        <dbReference type="Proteomes" id="UP001458880"/>
    </source>
</evidence>